<protein>
    <recommendedName>
        <fullName evidence="3">Coenzyme Q-binding protein COQ10 START domain-containing protein</fullName>
    </recommendedName>
</protein>
<dbReference type="EMBL" id="JBGBPQ010000010">
    <property type="protein sequence ID" value="KAL1518680.1"/>
    <property type="molecule type" value="Genomic_DNA"/>
</dbReference>
<evidence type="ECO:0000256" key="1">
    <source>
        <dbReference type="SAM" id="MobiDB-lite"/>
    </source>
</evidence>
<proteinExistence type="predicted"/>
<sequence>MAGIHRRLALSLALFAMPLAKGITHAPAHLLVVRPSVSRQHLVVHMMMQNRKRKRDILFNLFKKARGNGAEADETPSPWSDPPADDVVVEVSSTVPEDVATAAEDTPALPPPPPPSPPPPLAPAAKKAGSPDSAEKEMVVNCPMADVFEVVTDFEKYPSWVTGLKKVNVLERFEDSGRGKVVEFSAGAMSLSISYTLSYTLHEPDEVSWVSVAGGVKSIVGQYKLSPMPGDQTLVQYRLDVDAGFGIPGPVRKAVTNLVIGAALPDLKRYLENEYGKRK</sequence>
<gene>
    <name evidence="4" type="ORF">AB1Y20_002967</name>
</gene>
<organism evidence="4 5">
    <name type="scientific">Prymnesium parvum</name>
    <name type="common">Toxic golden alga</name>
    <dbReference type="NCBI Taxonomy" id="97485"/>
    <lineage>
        <taxon>Eukaryota</taxon>
        <taxon>Haptista</taxon>
        <taxon>Haptophyta</taxon>
        <taxon>Prymnesiophyceae</taxon>
        <taxon>Prymnesiales</taxon>
        <taxon>Prymnesiaceae</taxon>
        <taxon>Prymnesium</taxon>
    </lineage>
</organism>
<feature type="chain" id="PRO_5044308744" description="Coenzyme Q-binding protein COQ10 START domain-containing protein" evidence="2">
    <location>
        <begin position="23"/>
        <end position="279"/>
    </location>
</feature>
<feature type="compositionally biased region" description="Pro residues" evidence="1">
    <location>
        <begin position="108"/>
        <end position="122"/>
    </location>
</feature>
<accession>A0AB34JCQ4</accession>
<dbReference type="InterPro" id="IPR023393">
    <property type="entry name" value="START-like_dom_sf"/>
</dbReference>
<evidence type="ECO:0000259" key="3">
    <source>
        <dbReference type="Pfam" id="PF03364"/>
    </source>
</evidence>
<evidence type="ECO:0000313" key="4">
    <source>
        <dbReference type="EMBL" id="KAL1518680.1"/>
    </source>
</evidence>
<dbReference type="Pfam" id="PF03364">
    <property type="entry name" value="Polyketide_cyc"/>
    <property type="match status" value="1"/>
</dbReference>
<comment type="caution">
    <text evidence="4">The sequence shown here is derived from an EMBL/GenBank/DDBJ whole genome shotgun (WGS) entry which is preliminary data.</text>
</comment>
<dbReference type="AlphaFoldDB" id="A0AB34JCQ4"/>
<feature type="signal peptide" evidence="2">
    <location>
        <begin position="1"/>
        <end position="22"/>
    </location>
</feature>
<evidence type="ECO:0000313" key="5">
    <source>
        <dbReference type="Proteomes" id="UP001515480"/>
    </source>
</evidence>
<dbReference type="Proteomes" id="UP001515480">
    <property type="component" value="Unassembled WGS sequence"/>
</dbReference>
<feature type="region of interest" description="Disordered" evidence="1">
    <location>
        <begin position="102"/>
        <end position="136"/>
    </location>
</feature>
<evidence type="ECO:0000256" key="2">
    <source>
        <dbReference type="SAM" id="SignalP"/>
    </source>
</evidence>
<dbReference type="PANTHER" id="PTHR39683:SF4">
    <property type="entry name" value="COENZYME Q-BINDING PROTEIN COQ10 START DOMAIN-CONTAINING PROTEIN"/>
    <property type="match status" value="1"/>
</dbReference>
<keyword evidence="5" id="KW-1185">Reference proteome</keyword>
<name>A0AB34JCQ4_PRYPA</name>
<dbReference type="InterPro" id="IPR005031">
    <property type="entry name" value="COQ10_START"/>
</dbReference>
<dbReference type="PANTHER" id="PTHR39683">
    <property type="entry name" value="CONSERVED PROTEIN TB16.3"/>
    <property type="match status" value="1"/>
</dbReference>
<dbReference type="SUPFAM" id="SSF55961">
    <property type="entry name" value="Bet v1-like"/>
    <property type="match status" value="1"/>
</dbReference>
<reference evidence="4 5" key="1">
    <citation type="journal article" date="2024" name="Science">
        <title>Giant polyketide synthase enzymes in the biosynthesis of giant marine polyether toxins.</title>
        <authorList>
            <person name="Fallon T.R."/>
            <person name="Shende V.V."/>
            <person name="Wierzbicki I.H."/>
            <person name="Pendleton A.L."/>
            <person name="Watervoot N.F."/>
            <person name="Auber R.P."/>
            <person name="Gonzalez D.J."/>
            <person name="Wisecaver J.H."/>
            <person name="Moore B.S."/>
        </authorList>
    </citation>
    <scope>NUCLEOTIDE SEQUENCE [LARGE SCALE GENOMIC DNA]</scope>
    <source>
        <strain evidence="4 5">12B1</strain>
    </source>
</reference>
<feature type="domain" description="Coenzyme Q-binding protein COQ10 START" evidence="3">
    <location>
        <begin position="140"/>
        <end position="264"/>
    </location>
</feature>
<dbReference type="Gene3D" id="3.30.530.20">
    <property type="match status" value="1"/>
</dbReference>
<keyword evidence="2" id="KW-0732">Signal</keyword>